<name>A0A8D1UUM3_PIG</name>
<reference evidence="1" key="1">
    <citation type="submission" date="2025-05" db="UniProtKB">
        <authorList>
            <consortium name="Ensembl"/>
        </authorList>
    </citation>
    <scope>IDENTIFICATION</scope>
</reference>
<dbReference type="AlphaFoldDB" id="A0A8D1UUM3"/>
<evidence type="ECO:0000313" key="2">
    <source>
        <dbReference type="Proteomes" id="UP000694723"/>
    </source>
</evidence>
<proteinExistence type="predicted"/>
<accession>A0A8D1UUM3</accession>
<dbReference type="Proteomes" id="UP000694570">
    <property type="component" value="Unplaced"/>
</dbReference>
<evidence type="ECO:0008006" key="3">
    <source>
        <dbReference type="Google" id="ProtNLM"/>
    </source>
</evidence>
<dbReference type="Ensembl" id="ENSSSCT00060033897.1">
    <property type="protein sequence ID" value="ENSSSCP00060014514.1"/>
    <property type="gene ID" value="ENSSSCG00060025015.1"/>
</dbReference>
<organism evidence="1 2">
    <name type="scientific">Sus scrofa</name>
    <name type="common">Pig</name>
    <dbReference type="NCBI Taxonomy" id="9823"/>
    <lineage>
        <taxon>Eukaryota</taxon>
        <taxon>Metazoa</taxon>
        <taxon>Chordata</taxon>
        <taxon>Craniata</taxon>
        <taxon>Vertebrata</taxon>
        <taxon>Euteleostomi</taxon>
        <taxon>Mammalia</taxon>
        <taxon>Eutheria</taxon>
        <taxon>Laurasiatheria</taxon>
        <taxon>Artiodactyla</taxon>
        <taxon>Suina</taxon>
        <taxon>Suidae</taxon>
        <taxon>Sus</taxon>
    </lineage>
</organism>
<evidence type="ECO:0000313" key="1">
    <source>
        <dbReference type="Ensembl" id="ENSSSCP00060014514.1"/>
    </source>
</evidence>
<dbReference type="Proteomes" id="UP000694723">
    <property type="component" value="Unplaced"/>
</dbReference>
<sequence length="104" mass="12287">MTQQYHSWACIQTKLSLKKDTCMPMFTAALFTTSKTWKQPKCPLTDDGIRKKWYIYTTEYYLAIKKNKIIPFVATWMQLETLILSKVSQKEKDKYHRISLISGI</sequence>
<dbReference type="Ensembl" id="ENSSSCT00030010162.1">
    <property type="protein sequence ID" value="ENSSSCP00030004356.1"/>
    <property type="gene ID" value="ENSSSCG00030007581.1"/>
</dbReference>
<protein>
    <recommendedName>
        <fullName evidence="3">DUF1725 domain-containing protein</fullName>
    </recommendedName>
</protein>